<feature type="compositionally biased region" description="Basic and acidic residues" evidence="2">
    <location>
        <begin position="462"/>
        <end position="475"/>
    </location>
</feature>
<comment type="caution">
    <text evidence="3">The sequence shown here is derived from an EMBL/GenBank/DDBJ whole genome shotgun (WGS) entry which is preliminary data.</text>
</comment>
<proteinExistence type="inferred from homology"/>
<accession>A0A9P4GA02</accession>
<dbReference type="GO" id="GO:0005634">
    <property type="term" value="C:nucleus"/>
    <property type="evidence" value="ECO:0007669"/>
    <property type="project" value="TreeGrafter"/>
</dbReference>
<sequence>MASPGVNLAVTKDGGVYNKLQRPDNYLVPTTARLPPLAAAVPPTPYTSKRKRGQDDVPGGKRARAEDKFAQTKSGSTGRECGMRTMLPGANEEEQLSDDSTSEALAYLRSVRSEASMIPPLLVAPTGDRGDDENDVHSAYSDASDRHRLVYKDGIWIALDNNYDTTHDEDEWDEDYCNPDPQETCYNQLLKRFQSLRHQILKADTSSSIQNAVEASEKSHNTQPPRNKRAWLQTIDRDYPTLAQVLQIDERNLYFGLQICASSLSQSTLISREKCCWIWSLLASAGDIGTLDHERISKIRDLGLQVGRLSVRLRENSVCHQRSDDENAVAGQSRVREEDSPRDDGEGAIEDSEETKPGMATDLPQDGEIGEVDGVDCFLPELGNEVRHRGSLKGNTSESEAEMSMSENEDQSHDDAGTKDLEQARERLLAQLGDRLVQPRVPSSRVEAERQRQQMRGHKSHKETTAHAHTDGGVPRDAKVESFALTDAEWNTRVAIDMILTVVVECYGQKDLVEFREAW</sequence>
<organism evidence="3 4">
    <name type="scientific">Cucurbitaria berberidis CBS 394.84</name>
    <dbReference type="NCBI Taxonomy" id="1168544"/>
    <lineage>
        <taxon>Eukaryota</taxon>
        <taxon>Fungi</taxon>
        <taxon>Dikarya</taxon>
        <taxon>Ascomycota</taxon>
        <taxon>Pezizomycotina</taxon>
        <taxon>Dothideomycetes</taxon>
        <taxon>Pleosporomycetidae</taxon>
        <taxon>Pleosporales</taxon>
        <taxon>Pleosporineae</taxon>
        <taxon>Cucurbitariaceae</taxon>
        <taxon>Cucurbitaria</taxon>
    </lineage>
</organism>
<reference evidence="3" key="1">
    <citation type="submission" date="2020-01" db="EMBL/GenBank/DDBJ databases">
        <authorList>
            <consortium name="DOE Joint Genome Institute"/>
            <person name="Haridas S."/>
            <person name="Albert R."/>
            <person name="Binder M."/>
            <person name="Bloem J."/>
            <person name="Labutti K."/>
            <person name="Salamov A."/>
            <person name="Andreopoulos B."/>
            <person name="Baker S.E."/>
            <person name="Barry K."/>
            <person name="Bills G."/>
            <person name="Bluhm B.H."/>
            <person name="Cannon C."/>
            <person name="Castanera R."/>
            <person name="Culley D.E."/>
            <person name="Daum C."/>
            <person name="Ezra D."/>
            <person name="Gonzalez J.B."/>
            <person name="Henrissat B."/>
            <person name="Kuo A."/>
            <person name="Liang C."/>
            <person name="Lipzen A."/>
            <person name="Lutzoni F."/>
            <person name="Magnuson J."/>
            <person name="Mondo S."/>
            <person name="Nolan M."/>
            <person name="Ohm R."/>
            <person name="Pangilinan J."/>
            <person name="Park H.-J."/>
            <person name="Ramirez L."/>
            <person name="Alfaro M."/>
            <person name="Sun H."/>
            <person name="Tritt A."/>
            <person name="Yoshinaga Y."/>
            <person name="Zwiers L.-H."/>
            <person name="Turgeon B.G."/>
            <person name="Goodwin S.B."/>
            <person name="Spatafora J.W."/>
            <person name="Crous P.W."/>
            <person name="Grigoriev I.V."/>
        </authorList>
    </citation>
    <scope>NUCLEOTIDE SEQUENCE</scope>
    <source>
        <strain evidence="3">CBS 394.84</strain>
    </source>
</reference>
<dbReference type="Proteomes" id="UP000800039">
    <property type="component" value="Unassembled WGS sequence"/>
</dbReference>
<feature type="compositionally biased region" description="Basic and acidic residues" evidence="2">
    <location>
        <begin position="53"/>
        <end position="70"/>
    </location>
</feature>
<dbReference type="RefSeq" id="XP_040783997.1">
    <property type="nucleotide sequence ID" value="XM_040930389.1"/>
</dbReference>
<evidence type="ECO:0000256" key="1">
    <source>
        <dbReference type="ARBA" id="ARBA00025758"/>
    </source>
</evidence>
<dbReference type="AlphaFoldDB" id="A0A9P4GA02"/>
<feature type="region of interest" description="Disordered" evidence="2">
    <location>
        <begin position="38"/>
        <end position="82"/>
    </location>
</feature>
<protein>
    <submittedName>
        <fullName evidence="3">Uncharacterized protein</fullName>
    </submittedName>
</protein>
<name>A0A9P4GA02_9PLEO</name>
<evidence type="ECO:0000256" key="2">
    <source>
        <dbReference type="SAM" id="MobiDB-lite"/>
    </source>
</evidence>
<gene>
    <name evidence="3" type="ORF">K460DRAFT_318378</name>
</gene>
<evidence type="ECO:0000313" key="3">
    <source>
        <dbReference type="EMBL" id="KAF1841434.1"/>
    </source>
</evidence>
<dbReference type="InterPro" id="IPR035426">
    <property type="entry name" value="Gemin2/Brr1"/>
</dbReference>
<evidence type="ECO:0000313" key="4">
    <source>
        <dbReference type="Proteomes" id="UP000800039"/>
    </source>
</evidence>
<feature type="region of interest" description="Disordered" evidence="2">
    <location>
        <begin position="439"/>
        <end position="475"/>
    </location>
</feature>
<comment type="similarity">
    <text evidence="1">Belongs to the gemin-2 family.</text>
</comment>
<dbReference type="PANTHER" id="PTHR12794:SF0">
    <property type="entry name" value="GEM-ASSOCIATED PROTEIN 2"/>
    <property type="match status" value="1"/>
</dbReference>
<dbReference type="Gene3D" id="1.20.58.1070">
    <property type="match status" value="1"/>
</dbReference>
<dbReference type="Pfam" id="PF04938">
    <property type="entry name" value="SIP1"/>
    <property type="match status" value="1"/>
</dbReference>
<dbReference type="PANTHER" id="PTHR12794">
    <property type="entry name" value="GEMIN2"/>
    <property type="match status" value="1"/>
</dbReference>
<feature type="region of interest" description="Disordered" evidence="2">
    <location>
        <begin position="388"/>
        <end position="416"/>
    </location>
</feature>
<dbReference type="EMBL" id="ML976618">
    <property type="protein sequence ID" value="KAF1841434.1"/>
    <property type="molecule type" value="Genomic_DNA"/>
</dbReference>
<dbReference type="OrthoDB" id="428895at2759"/>
<keyword evidence="4" id="KW-1185">Reference proteome</keyword>
<feature type="compositionally biased region" description="Basic and acidic residues" evidence="2">
    <location>
        <begin position="334"/>
        <end position="345"/>
    </location>
</feature>
<feature type="region of interest" description="Disordered" evidence="2">
    <location>
        <begin position="320"/>
        <end position="372"/>
    </location>
</feature>
<dbReference type="GO" id="GO:0000387">
    <property type="term" value="P:spliceosomal snRNP assembly"/>
    <property type="evidence" value="ECO:0007669"/>
    <property type="project" value="InterPro"/>
</dbReference>
<dbReference type="GeneID" id="63847641"/>
<dbReference type="GO" id="GO:0032797">
    <property type="term" value="C:SMN complex"/>
    <property type="evidence" value="ECO:0007669"/>
    <property type="project" value="TreeGrafter"/>
</dbReference>